<dbReference type="Gene3D" id="1.20.950.20">
    <property type="entry name" value="Transmembrane di-heme cytochromes, Chain C"/>
    <property type="match status" value="1"/>
</dbReference>
<dbReference type="EMBL" id="CP157948">
    <property type="protein sequence ID" value="XBS90261.1"/>
    <property type="molecule type" value="Genomic_DNA"/>
</dbReference>
<feature type="transmembrane region" description="Helical" evidence="14">
    <location>
        <begin position="20"/>
        <end position="45"/>
    </location>
</feature>
<evidence type="ECO:0000256" key="12">
    <source>
        <dbReference type="ARBA" id="ARBA00037975"/>
    </source>
</evidence>
<feature type="domain" description="Cytochrome b561 bacterial/Ni-hydrogenase" evidence="15">
    <location>
        <begin position="13"/>
        <end position="182"/>
    </location>
</feature>
<evidence type="ECO:0000256" key="2">
    <source>
        <dbReference type="ARBA" id="ARBA00004651"/>
    </source>
</evidence>
<dbReference type="InterPro" id="IPR011577">
    <property type="entry name" value="Cyt_b561_bac/Ni-Hgenase"/>
</dbReference>
<keyword evidence="7" id="KW-0479">Metal-binding</keyword>
<feature type="region of interest" description="Disordered" evidence="13">
    <location>
        <begin position="181"/>
        <end position="209"/>
    </location>
</feature>
<gene>
    <name evidence="16" type="ORF">ABNK63_01045</name>
</gene>
<comment type="subcellular location">
    <subcellularLocation>
        <location evidence="2">Cell membrane</location>
        <topology evidence="2">Multi-pass membrane protein</topology>
    </subcellularLocation>
</comment>
<keyword evidence="4" id="KW-1003">Cell membrane</keyword>
<dbReference type="SUPFAM" id="SSF81342">
    <property type="entry name" value="Transmembrane di-heme cytochromes"/>
    <property type="match status" value="1"/>
</dbReference>
<comment type="cofactor">
    <cofactor evidence="1">
        <name>heme b</name>
        <dbReference type="ChEBI" id="CHEBI:60344"/>
    </cofactor>
</comment>
<reference evidence="16" key="1">
    <citation type="submission" date="2024-06" db="EMBL/GenBank/DDBJ databases">
        <authorList>
            <person name="Sun Y."/>
        </authorList>
    </citation>
    <scope>NUCLEOTIDE SEQUENCE</scope>
    <source>
        <strain evidence="16">IGA1.0</strain>
    </source>
</reference>
<keyword evidence="9 14" id="KW-1133">Transmembrane helix</keyword>
<evidence type="ECO:0000256" key="8">
    <source>
        <dbReference type="ARBA" id="ARBA00022982"/>
    </source>
</evidence>
<evidence type="ECO:0000256" key="1">
    <source>
        <dbReference type="ARBA" id="ARBA00001970"/>
    </source>
</evidence>
<evidence type="ECO:0000256" key="4">
    <source>
        <dbReference type="ARBA" id="ARBA00022475"/>
    </source>
</evidence>
<sequence length="209" mass="22670">MNDLHPARLAPRHFNLTARVLHWSMALAILAMLFVGIGMVASLSLRPTLVSLHRPLGIAILLLAIVRLVNRLRHRPPPLPADLPRVQVLAAKASHWLLYALMFAMPLIGWSMLSAGGYPVTMFKGFNLPPIVPHDATVYAALRGAHTWLALLLFATVLLHLAAALFHAWVRRDEVFPSMARGASPMPASAAPEPAGVSPRDSGDNDADS</sequence>
<dbReference type="AlphaFoldDB" id="A0AAU7QL99"/>
<evidence type="ECO:0000259" key="15">
    <source>
        <dbReference type="Pfam" id="PF01292"/>
    </source>
</evidence>
<accession>A0AAU7QL99</accession>
<dbReference type="RefSeq" id="WP_350016437.1">
    <property type="nucleotide sequence ID" value="NZ_CP157948.1"/>
</dbReference>
<dbReference type="PANTHER" id="PTHR30529">
    <property type="entry name" value="CYTOCHROME B561"/>
    <property type="match status" value="1"/>
</dbReference>
<evidence type="ECO:0000256" key="6">
    <source>
        <dbReference type="ARBA" id="ARBA00022692"/>
    </source>
</evidence>
<keyword evidence="11 14" id="KW-0472">Membrane</keyword>
<evidence type="ECO:0000256" key="7">
    <source>
        <dbReference type="ARBA" id="ARBA00022723"/>
    </source>
</evidence>
<keyword evidence="10" id="KW-0408">Iron</keyword>
<dbReference type="InterPro" id="IPR052168">
    <property type="entry name" value="Cytochrome_b561_oxidase"/>
</dbReference>
<evidence type="ECO:0000256" key="10">
    <source>
        <dbReference type="ARBA" id="ARBA00023004"/>
    </source>
</evidence>
<name>A0AAU7QL99_9GAMM</name>
<proteinExistence type="inferred from homology"/>
<evidence type="ECO:0000256" key="3">
    <source>
        <dbReference type="ARBA" id="ARBA00022448"/>
    </source>
</evidence>
<feature type="transmembrane region" description="Helical" evidence="14">
    <location>
        <begin position="51"/>
        <end position="69"/>
    </location>
</feature>
<feature type="transmembrane region" description="Helical" evidence="14">
    <location>
        <begin position="96"/>
        <end position="118"/>
    </location>
</feature>
<dbReference type="GO" id="GO:0020037">
    <property type="term" value="F:heme binding"/>
    <property type="evidence" value="ECO:0007669"/>
    <property type="project" value="TreeGrafter"/>
</dbReference>
<keyword evidence="5" id="KW-0349">Heme</keyword>
<dbReference type="InterPro" id="IPR016174">
    <property type="entry name" value="Di-haem_cyt_TM"/>
</dbReference>
<keyword evidence="6 14" id="KW-0812">Transmembrane</keyword>
<evidence type="ECO:0000256" key="13">
    <source>
        <dbReference type="SAM" id="MobiDB-lite"/>
    </source>
</evidence>
<organism evidence="16">
    <name type="scientific">Rhodanobacter sp. IGA1.0</name>
    <dbReference type="NCBI Taxonomy" id="3158582"/>
    <lineage>
        <taxon>Bacteria</taxon>
        <taxon>Pseudomonadati</taxon>
        <taxon>Pseudomonadota</taxon>
        <taxon>Gammaproteobacteria</taxon>
        <taxon>Lysobacterales</taxon>
        <taxon>Rhodanobacteraceae</taxon>
        <taxon>Rhodanobacter</taxon>
    </lineage>
</organism>
<dbReference type="GO" id="GO:0022904">
    <property type="term" value="P:respiratory electron transport chain"/>
    <property type="evidence" value="ECO:0007669"/>
    <property type="project" value="InterPro"/>
</dbReference>
<dbReference type="Pfam" id="PF01292">
    <property type="entry name" value="Ni_hydr_CYTB"/>
    <property type="match status" value="1"/>
</dbReference>
<keyword evidence="8" id="KW-0249">Electron transport</keyword>
<evidence type="ECO:0000256" key="11">
    <source>
        <dbReference type="ARBA" id="ARBA00023136"/>
    </source>
</evidence>
<dbReference type="GO" id="GO:0046872">
    <property type="term" value="F:metal ion binding"/>
    <property type="evidence" value="ECO:0007669"/>
    <property type="project" value="UniProtKB-KW"/>
</dbReference>
<keyword evidence="3" id="KW-0813">Transport</keyword>
<comment type="similarity">
    <text evidence="12">Belongs to the cytochrome b561 family.</text>
</comment>
<evidence type="ECO:0000256" key="5">
    <source>
        <dbReference type="ARBA" id="ARBA00022617"/>
    </source>
</evidence>
<dbReference type="PANTHER" id="PTHR30529:SF6">
    <property type="entry name" value="BLL0291 PROTEIN"/>
    <property type="match status" value="1"/>
</dbReference>
<feature type="compositionally biased region" description="Low complexity" evidence="13">
    <location>
        <begin position="181"/>
        <end position="196"/>
    </location>
</feature>
<evidence type="ECO:0000313" key="16">
    <source>
        <dbReference type="EMBL" id="XBS90261.1"/>
    </source>
</evidence>
<dbReference type="GO" id="GO:0005886">
    <property type="term" value="C:plasma membrane"/>
    <property type="evidence" value="ECO:0007669"/>
    <property type="project" value="UniProtKB-SubCell"/>
</dbReference>
<protein>
    <submittedName>
        <fullName evidence="16">Cytochrome b</fullName>
    </submittedName>
</protein>
<feature type="transmembrane region" description="Helical" evidence="14">
    <location>
        <begin position="148"/>
        <end position="170"/>
    </location>
</feature>
<dbReference type="GO" id="GO:0009055">
    <property type="term" value="F:electron transfer activity"/>
    <property type="evidence" value="ECO:0007669"/>
    <property type="project" value="InterPro"/>
</dbReference>
<evidence type="ECO:0000256" key="9">
    <source>
        <dbReference type="ARBA" id="ARBA00022989"/>
    </source>
</evidence>
<evidence type="ECO:0000256" key="14">
    <source>
        <dbReference type="SAM" id="Phobius"/>
    </source>
</evidence>